<feature type="transmembrane region" description="Helical" evidence="1">
    <location>
        <begin position="137"/>
        <end position="154"/>
    </location>
</feature>
<evidence type="ECO:0000259" key="2">
    <source>
        <dbReference type="Pfam" id="PF13968"/>
    </source>
</evidence>
<dbReference type="Gramene" id="TRITD1Av1G200600.4">
    <property type="protein sequence ID" value="TRITD1Av1G200600.4"/>
    <property type="gene ID" value="TRITD1Av1G200600"/>
</dbReference>
<feature type="transmembrane region" description="Helical" evidence="1">
    <location>
        <begin position="84"/>
        <end position="105"/>
    </location>
</feature>
<dbReference type="InterPro" id="IPR007658">
    <property type="entry name" value="DUF594"/>
</dbReference>
<protein>
    <recommendedName>
        <fullName evidence="2">DUF4220 domain-containing protein</fullName>
    </recommendedName>
</protein>
<sequence>MEHLIELYSGWEIQLLVLLSFTLQSFLFFAGRLRRRSSNSFLRLCLWAVYLGADLVAVYALGYLSKRQDVTIETNVLTRTQPLAFFWAPFLLIHLGGQDTITAFAMEDNNLWLRHLLNLVMQVALALYVFWKSIGKHSANLLLAGSFVFVTGIIKYGERTWSLKCGSLQSLESSDALRYKMELPEEISGDVGVVRAALDSMPFVLDVMAERNLLDLGREYMNKIDDPEQMIRMVRLQLGMIYDDLYTKSLVLRTRSGVILRCISQASVIVAFVLFHASSRDNYSKADIAITYSLFVGFFFFEVSSTFVSMLSPWTWAWMKVRRCDALASLWVFFCSDIGYPRTMKQQRWPNLIGQYNLHSWLTDSGPKQSIIMVVFRKLFVDLLGVKKKKIFWMSKLLDTGYVDVGSKIVECVAEEISLLTFDSDIDKPNEWPKIGSLLKEASELFANDFGMAIIWMHAVTELLLKKCESSHSDIEFHGTSEFGLMILVCRKLSKYVMYLFIHHPSMLPLSISPAPTLAQAHEVYDDFTKDSVELEVSKETVEEVARMWTRLLVYAAGKSKAAPHVALLSRGGELITFAWLIMAHCGFGDTRVRRLQLTNIDAHIVRELDFTPRHLFNLPMEDQISDSANRSKLDDENANGMTTKSDRFVSFYGALLVFCICCSISQ</sequence>
<evidence type="ECO:0000313" key="3">
    <source>
        <dbReference type="EMBL" id="VAH09586.1"/>
    </source>
</evidence>
<keyword evidence="1" id="KW-1133">Transmembrane helix</keyword>
<keyword evidence="1" id="KW-0472">Membrane</keyword>
<gene>
    <name evidence="3" type="ORF">TRITD_1Av1G200600</name>
</gene>
<keyword evidence="1" id="KW-0812">Transmembrane</keyword>
<dbReference type="PANTHER" id="PTHR31325">
    <property type="entry name" value="OS01G0798800 PROTEIN-RELATED"/>
    <property type="match status" value="1"/>
</dbReference>
<name>A0A9R0QGL8_TRITD</name>
<dbReference type="AlphaFoldDB" id="A0A9R0QGL8"/>
<dbReference type="Proteomes" id="UP000324705">
    <property type="component" value="Chromosome 1A"/>
</dbReference>
<dbReference type="OMA" id="ICCSISQ"/>
<feature type="domain" description="DUF4220" evidence="2">
    <location>
        <begin position="47"/>
        <end position="359"/>
    </location>
</feature>
<organism evidence="3 4">
    <name type="scientific">Triticum turgidum subsp. durum</name>
    <name type="common">Durum wheat</name>
    <name type="synonym">Triticum durum</name>
    <dbReference type="NCBI Taxonomy" id="4567"/>
    <lineage>
        <taxon>Eukaryota</taxon>
        <taxon>Viridiplantae</taxon>
        <taxon>Streptophyta</taxon>
        <taxon>Embryophyta</taxon>
        <taxon>Tracheophyta</taxon>
        <taxon>Spermatophyta</taxon>
        <taxon>Magnoliopsida</taxon>
        <taxon>Liliopsida</taxon>
        <taxon>Poales</taxon>
        <taxon>Poaceae</taxon>
        <taxon>BOP clade</taxon>
        <taxon>Pooideae</taxon>
        <taxon>Triticodae</taxon>
        <taxon>Triticeae</taxon>
        <taxon>Triticinae</taxon>
        <taxon>Triticum</taxon>
    </lineage>
</organism>
<feature type="transmembrane region" description="Helical" evidence="1">
    <location>
        <begin position="13"/>
        <end position="32"/>
    </location>
</feature>
<feature type="transmembrane region" description="Helical" evidence="1">
    <location>
        <begin position="289"/>
        <end position="312"/>
    </location>
</feature>
<evidence type="ECO:0000313" key="4">
    <source>
        <dbReference type="Proteomes" id="UP000324705"/>
    </source>
</evidence>
<feature type="transmembrane region" description="Helical" evidence="1">
    <location>
        <begin position="258"/>
        <end position="277"/>
    </location>
</feature>
<feature type="transmembrane region" description="Helical" evidence="1">
    <location>
        <begin position="112"/>
        <end position="131"/>
    </location>
</feature>
<accession>A0A9R0QGL8</accession>
<evidence type="ECO:0000256" key="1">
    <source>
        <dbReference type="SAM" id="Phobius"/>
    </source>
</evidence>
<proteinExistence type="predicted"/>
<keyword evidence="4" id="KW-1185">Reference proteome</keyword>
<dbReference type="Pfam" id="PF04578">
    <property type="entry name" value="DUF594"/>
    <property type="match status" value="1"/>
</dbReference>
<dbReference type="InterPro" id="IPR025315">
    <property type="entry name" value="DUF4220"/>
</dbReference>
<dbReference type="EMBL" id="LT934111">
    <property type="protein sequence ID" value="VAH09586.1"/>
    <property type="molecule type" value="Genomic_DNA"/>
</dbReference>
<reference evidence="3 4" key="1">
    <citation type="submission" date="2017-09" db="EMBL/GenBank/DDBJ databases">
        <authorList>
            <consortium name="International Durum Wheat Genome Sequencing Consortium (IDWGSC)"/>
            <person name="Milanesi L."/>
        </authorList>
    </citation>
    <scope>NUCLEOTIDE SEQUENCE [LARGE SCALE GENOMIC DNA]</scope>
    <source>
        <strain evidence="4">cv. Svevo</strain>
    </source>
</reference>
<dbReference type="Pfam" id="PF13968">
    <property type="entry name" value="DUF4220"/>
    <property type="match status" value="1"/>
</dbReference>
<feature type="transmembrane region" description="Helical" evidence="1">
    <location>
        <begin position="44"/>
        <end position="64"/>
    </location>
</feature>